<protein>
    <recommendedName>
        <fullName evidence="4">Ig-like domain-containing protein</fullName>
    </recommendedName>
</protein>
<evidence type="ECO:0000256" key="3">
    <source>
        <dbReference type="SAM" id="SignalP"/>
    </source>
</evidence>
<dbReference type="EMBL" id="AFYH01166857">
    <property type="status" value="NOT_ANNOTATED_CDS"/>
    <property type="molecule type" value="Genomic_DNA"/>
</dbReference>
<reference evidence="5" key="3">
    <citation type="submission" date="2025-09" db="UniProtKB">
        <authorList>
            <consortium name="Ensembl"/>
        </authorList>
    </citation>
    <scope>IDENTIFICATION</scope>
</reference>
<feature type="chain" id="PRO_5003579326" description="Ig-like domain-containing protein" evidence="3">
    <location>
        <begin position="24"/>
        <end position="318"/>
    </location>
</feature>
<dbReference type="InterPro" id="IPR003599">
    <property type="entry name" value="Ig_sub"/>
</dbReference>
<dbReference type="InterPro" id="IPR003597">
    <property type="entry name" value="Ig_C1-set"/>
</dbReference>
<evidence type="ECO:0000313" key="5">
    <source>
        <dbReference type="Ensembl" id="ENSLACP00000011057.1"/>
    </source>
</evidence>
<keyword evidence="2" id="KW-0325">Glycoprotein</keyword>
<dbReference type="Proteomes" id="UP000008672">
    <property type="component" value="Unassembled WGS sequence"/>
</dbReference>
<proteinExistence type="predicted"/>
<dbReference type="PANTHER" id="PTHR19971">
    <property type="entry name" value="SIGNAL-REGULATORY PROTEIN BETA"/>
    <property type="match status" value="1"/>
</dbReference>
<dbReference type="SUPFAM" id="SSF48726">
    <property type="entry name" value="Immunoglobulin"/>
    <property type="match status" value="3"/>
</dbReference>
<feature type="domain" description="Ig-like" evidence="4">
    <location>
        <begin position="225"/>
        <end position="318"/>
    </location>
</feature>
<evidence type="ECO:0000259" key="4">
    <source>
        <dbReference type="PROSITE" id="PS50835"/>
    </source>
</evidence>
<organism evidence="5 6">
    <name type="scientific">Latimeria chalumnae</name>
    <name type="common">Coelacanth</name>
    <dbReference type="NCBI Taxonomy" id="7897"/>
    <lineage>
        <taxon>Eukaryota</taxon>
        <taxon>Metazoa</taxon>
        <taxon>Chordata</taxon>
        <taxon>Craniata</taxon>
        <taxon>Vertebrata</taxon>
        <taxon>Euteleostomi</taxon>
        <taxon>Coelacanthiformes</taxon>
        <taxon>Coelacanthidae</taxon>
        <taxon>Latimeria</taxon>
    </lineage>
</organism>
<dbReference type="CDD" id="cd00098">
    <property type="entry name" value="IgC1"/>
    <property type="match status" value="2"/>
</dbReference>
<dbReference type="InterPro" id="IPR036179">
    <property type="entry name" value="Ig-like_dom_sf"/>
</dbReference>
<dbReference type="SMART" id="SM00407">
    <property type="entry name" value="IGc1"/>
    <property type="match status" value="2"/>
</dbReference>
<dbReference type="InterPro" id="IPR013783">
    <property type="entry name" value="Ig-like_fold"/>
</dbReference>
<evidence type="ECO:0000256" key="2">
    <source>
        <dbReference type="ARBA" id="ARBA00023180"/>
    </source>
</evidence>
<dbReference type="GeneTree" id="ENSGT00940000163371"/>
<dbReference type="PROSITE" id="PS50835">
    <property type="entry name" value="IG_LIKE"/>
    <property type="match status" value="3"/>
</dbReference>
<keyword evidence="1" id="KW-1015">Disulfide bond</keyword>
<dbReference type="InterPro" id="IPR013106">
    <property type="entry name" value="Ig_V-set"/>
</dbReference>
<dbReference type="PROSITE" id="PS00290">
    <property type="entry name" value="IG_MHC"/>
    <property type="match status" value="2"/>
</dbReference>
<feature type="domain" description="Ig-like" evidence="4">
    <location>
        <begin position="23"/>
        <end position="128"/>
    </location>
</feature>
<evidence type="ECO:0000313" key="6">
    <source>
        <dbReference type="Proteomes" id="UP000008672"/>
    </source>
</evidence>
<feature type="signal peptide" evidence="3">
    <location>
        <begin position="1"/>
        <end position="23"/>
    </location>
</feature>
<accession>H3AN36</accession>
<sequence length="318" mass="35981">VLKFFTLGGFFCLFVCLKNGSCAELNITTDPSPVTAKLGSEVLLKCLFSNTAVGAQDIDIMWYFNGRELTHFNRNITINDTGVKMNESDLQQRNASVFLSNVKIDDEGKYRCRIIDMPYEGEKYKTVEYLAVPQVSVPDYFVTENRPSDVECLVDGYYPKDLQVSLLQDSQVERSPPTRTETHRKDDGTFSSTFTYFFIPTNKDKEALYTCRVNHSSLEKPLRKPFRLSFESTPRILVQSINDVQCSVDGYYPEDLGVMWLKDGQVLPGPHKTTTQKKENGSFSTTSIYSLTPSDKKKGAVYTCHVNHSSLKKPAEES</sequence>
<keyword evidence="6" id="KW-1185">Reference proteome</keyword>
<dbReference type="Ensembl" id="ENSLACT00000011140.1">
    <property type="protein sequence ID" value="ENSLACP00000011057.1"/>
    <property type="gene ID" value="ENSLACG00000009731.1"/>
</dbReference>
<dbReference type="InterPro" id="IPR051755">
    <property type="entry name" value="Ig-like_CS_Receptor"/>
</dbReference>
<dbReference type="EMBL" id="AFYH01166858">
    <property type="status" value="NOT_ANNOTATED_CDS"/>
    <property type="molecule type" value="Genomic_DNA"/>
</dbReference>
<dbReference type="EMBL" id="AFYH01166859">
    <property type="status" value="NOT_ANNOTATED_CDS"/>
    <property type="molecule type" value="Genomic_DNA"/>
</dbReference>
<dbReference type="CDD" id="cd00096">
    <property type="entry name" value="Ig"/>
    <property type="match status" value="1"/>
</dbReference>
<dbReference type="Pfam" id="PF07686">
    <property type="entry name" value="V-set"/>
    <property type="match status" value="1"/>
</dbReference>
<reference evidence="5" key="2">
    <citation type="submission" date="2025-08" db="UniProtKB">
        <authorList>
            <consortium name="Ensembl"/>
        </authorList>
    </citation>
    <scope>IDENTIFICATION</scope>
</reference>
<dbReference type="InterPro" id="IPR003006">
    <property type="entry name" value="Ig/MHC_CS"/>
</dbReference>
<feature type="domain" description="Ig-like" evidence="4">
    <location>
        <begin position="133"/>
        <end position="223"/>
    </location>
</feature>
<evidence type="ECO:0000256" key="1">
    <source>
        <dbReference type="ARBA" id="ARBA00023157"/>
    </source>
</evidence>
<reference evidence="6" key="1">
    <citation type="submission" date="2011-08" db="EMBL/GenBank/DDBJ databases">
        <title>The draft genome of Latimeria chalumnae.</title>
        <authorList>
            <person name="Di Palma F."/>
            <person name="Alfoldi J."/>
            <person name="Johnson J."/>
            <person name="Berlin A."/>
            <person name="Gnerre S."/>
            <person name="Jaffe D."/>
            <person name="MacCallum I."/>
            <person name="Young S."/>
            <person name="Walker B.J."/>
            <person name="Lander E."/>
            <person name="Lindblad-Toh K."/>
        </authorList>
    </citation>
    <scope>NUCLEOTIDE SEQUENCE [LARGE SCALE GENOMIC DNA]</scope>
    <source>
        <strain evidence="6">Wild caught</strain>
    </source>
</reference>
<dbReference type="AlphaFoldDB" id="H3AN36"/>
<dbReference type="HOGENOM" id="CLU_725537_0_0_1"/>
<name>H3AN36_LATCH</name>
<dbReference type="InterPro" id="IPR007110">
    <property type="entry name" value="Ig-like_dom"/>
</dbReference>
<dbReference type="FunCoup" id="H3AN36">
    <property type="interactions" value="302"/>
</dbReference>
<dbReference type="Pfam" id="PF07654">
    <property type="entry name" value="C1-set"/>
    <property type="match status" value="2"/>
</dbReference>
<dbReference type="SMART" id="SM00409">
    <property type="entry name" value="IG"/>
    <property type="match status" value="2"/>
</dbReference>
<dbReference type="InParanoid" id="H3AN36"/>
<keyword evidence="3" id="KW-0732">Signal</keyword>
<dbReference type="Gene3D" id="2.60.40.10">
    <property type="entry name" value="Immunoglobulins"/>
    <property type="match status" value="3"/>
</dbReference>